<evidence type="ECO:0000259" key="6">
    <source>
        <dbReference type="Pfam" id="PF20772"/>
    </source>
</evidence>
<dbReference type="InterPro" id="IPR029072">
    <property type="entry name" value="YebC-like"/>
</dbReference>
<dbReference type="EMBL" id="MFMT01000002">
    <property type="protein sequence ID" value="OGG89354.1"/>
    <property type="molecule type" value="Genomic_DNA"/>
</dbReference>
<keyword evidence="2" id="KW-0805">Transcription regulation</keyword>
<dbReference type="AlphaFoldDB" id="A0A1F6FU16"/>
<dbReference type="PANTHER" id="PTHR12532:SF0">
    <property type="entry name" value="TRANSLATIONAL ACTIVATOR OF CYTOCHROME C OXIDASE 1"/>
    <property type="match status" value="1"/>
</dbReference>
<dbReference type="GO" id="GO:0005737">
    <property type="term" value="C:cytoplasm"/>
    <property type="evidence" value="ECO:0007669"/>
    <property type="project" value="UniProtKB-ARBA"/>
</dbReference>
<evidence type="ECO:0000256" key="2">
    <source>
        <dbReference type="ARBA" id="ARBA00023015"/>
    </source>
</evidence>
<feature type="domain" description="TACO1/YebC-like second and third" evidence="5">
    <location>
        <begin position="139"/>
        <end position="174"/>
    </location>
</feature>
<evidence type="ECO:0008006" key="9">
    <source>
        <dbReference type="Google" id="ProtNLM"/>
    </source>
</evidence>
<evidence type="ECO:0000313" key="7">
    <source>
        <dbReference type="EMBL" id="OGG89354.1"/>
    </source>
</evidence>
<feature type="region of interest" description="Disordered" evidence="4">
    <location>
        <begin position="133"/>
        <end position="152"/>
    </location>
</feature>
<dbReference type="InterPro" id="IPR002876">
    <property type="entry name" value="Transcrip_reg_TACO1-like"/>
</dbReference>
<protein>
    <recommendedName>
        <fullName evidence="9">Transcriptional regulatory protein</fullName>
    </recommendedName>
</protein>
<dbReference type="InterPro" id="IPR026564">
    <property type="entry name" value="Transcrip_reg_TACO1-like_dom3"/>
</dbReference>
<dbReference type="PANTHER" id="PTHR12532">
    <property type="entry name" value="TRANSLATIONAL ACTIVATOR OF CYTOCHROME C OXIDASE 1"/>
    <property type="match status" value="1"/>
</dbReference>
<dbReference type="Gene3D" id="1.10.10.200">
    <property type="match status" value="1"/>
</dbReference>
<dbReference type="Pfam" id="PF01709">
    <property type="entry name" value="Transcrip_reg"/>
    <property type="match status" value="2"/>
</dbReference>
<proteinExistence type="inferred from homology"/>
<organism evidence="7 8">
    <name type="scientific">Candidatus Kaiserbacteria bacterium RIFOXYD1_FULL_42_15</name>
    <dbReference type="NCBI Taxonomy" id="1798532"/>
    <lineage>
        <taxon>Bacteria</taxon>
        <taxon>Candidatus Kaiseribacteriota</taxon>
    </lineage>
</organism>
<feature type="region of interest" description="Disordered" evidence="4">
    <location>
        <begin position="161"/>
        <end position="182"/>
    </location>
</feature>
<name>A0A1F6FU16_9BACT</name>
<dbReference type="InterPro" id="IPR049083">
    <property type="entry name" value="TACO1_YebC_N"/>
</dbReference>
<keyword evidence="3" id="KW-0804">Transcription</keyword>
<accession>A0A1F6FU16</accession>
<evidence type="ECO:0000256" key="3">
    <source>
        <dbReference type="ARBA" id="ARBA00023163"/>
    </source>
</evidence>
<evidence type="ECO:0000256" key="1">
    <source>
        <dbReference type="ARBA" id="ARBA00008724"/>
    </source>
</evidence>
<evidence type="ECO:0000313" key="8">
    <source>
        <dbReference type="Proteomes" id="UP000179230"/>
    </source>
</evidence>
<comment type="caution">
    <text evidence="7">The sequence shown here is derived from an EMBL/GenBank/DDBJ whole genome shotgun (WGS) entry which is preliminary data.</text>
</comment>
<feature type="domain" description="TACO1/YebC-like N-terminal" evidence="6">
    <location>
        <begin position="5"/>
        <end position="74"/>
    </location>
</feature>
<evidence type="ECO:0000259" key="5">
    <source>
        <dbReference type="Pfam" id="PF01709"/>
    </source>
</evidence>
<gene>
    <name evidence="7" type="ORF">A2592_02780</name>
</gene>
<dbReference type="SUPFAM" id="SSF75625">
    <property type="entry name" value="YebC-like"/>
    <property type="match status" value="1"/>
</dbReference>
<comment type="similarity">
    <text evidence="1">Belongs to the TACO1 family.</text>
</comment>
<dbReference type="Pfam" id="PF20772">
    <property type="entry name" value="TACO1_YebC_N"/>
    <property type="match status" value="1"/>
</dbReference>
<feature type="domain" description="TACO1/YebC-like second and third" evidence="5">
    <location>
        <begin position="81"/>
        <end position="135"/>
    </location>
</feature>
<dbReference type="InterPro" id="IPR017856">
    <property type="entry name" value="Integrase-like_N"/>
</dbReference>
<dbReference type="InterPro" id="IPR048300">
    <property type="entry name" value="TACO1_YebC-like_2nd/3rd_dom"/>
</dbReference>
<sequence length="182" mass="19399">MSGHNKWSKIKHKKAATDAQKSKIYSKHAALIAMESRKAGGNLASASLIAAIDRAKKDSMPKENIERAVAKGAGAGGEAFHEVMYEAFGPGGTAILVTAVTDNNNRTAPEIRNIFHKAGLALGGPGSATWAFNKTADGYEPQNPMELSDEDGEKLADLIERLEDQDDVQGVFTTADTPEESE</sequence>
<dbReference type="Gene3D" id="3.30.70.980">
    <property type="match status" value="2"/>
</dbReference>
<evidence type="ECO:0000256" key="4">
    <source>
        <dbReference type="SAM" id="MobiDB-lite"/>
    </source>
</evidence>
<reference evidence="7 8" key="1">
    <citation type="journal article" date="2016" name="Nat. Commun.">
        <title>Thousands of microbial genomes shed light on interconnected biogeochemical processes in an aquifer system.</title>
        <authorList>
            <person name="Anantharaman K."/>
            <person name="Brown C.T."/>
            <person name="Hug L.A."/>
            <person name="Sharon I."/>
            <person name="Castelle C.J."/>
            <person name="Probst A.J."/>
            <person name="Thomas B.C."/>
            <person name="Singh A."/>
            <person name="Wilkins M.J."/>
            <person name="Karaoz U."/>
            <person name="Brodie E.L."/>
            <person name="Williams K.H."/>
            <person name="Hubbard S.S."/>
            <person name="Banfield J.F."/>
        </authorList>
    </citation>
    <scope>NUCLEOTIDE SEQUENCE [LARGE SCALE GENOMIC DNA]</scope>
</reference>
<dbReference type="Proteomes" id="UP000179230">
    <property type="component" value="Unassembled WGS sequence"/>
</dbReference>